<keyword evidence="2" id="KW-1185">Reference proteome</keyword>
<comment type="caution">
    <text evidence="1">The sequence shown here is derived from an EMBL/GenBank/DDBJ whole genome shotgun (WGS) entry which is preliminary data.</text>
</comment>
<evidence type="ECO:0000313" key="1">
    <source>
        <dbReference type="EMBL" id="GMT29420.1"/>
    </source>
</evidence>
<feature type="non-terminal residue" evidence="1">
    <location>
        <position position="183"/>
    </location>
</feature>
<evidence type="ECO:0008006" key="3">
    <source>
        <dbReference type="Google" id="ProtNLM"/>
    </source>
</evidence>
<dbReference type="Proteomes" id="UP001432322">
    <property type="component" value="Unassembled WGS sequence"/>
</dbReference>
<dbReference type="EMBL" id="BTSY01000005">
    <property type="protein sequence ID" value="GMT29420.1"/>
    <property type="molecule type" value="Genomic_DNA"/>
</dbReference>
<reference evidence="1" key="1">
    <citation type="submission" date="2023-10" db="EMBL/GenBank/DDBJ databases">
        <title>Genome assembly of Pristionchus species.</title>
        <authorList>
            <person name="Yoshida K."/>
            <person name="Sommer R.J."/>
        </authorList>
    </citation>
    <scope>NUCLEOTIDE SEQUENCE</scope>
    <source>
        <strain evidence="1">RS5133</strain>
    </source>
</reference>
<feature type="non-terminal residue" evidence="1">
    <location>
        <position position="1"/>
    </location>
</feature>
<accession>A0AAV5WCI9</accession>
<evidence type="ECO:0000313" key="2">
    <source>
        <dbReference type="Proteomes" id="UP001432322"/>
    </source>
</evidence>
<name>A0AAV5WCI9_9BILA</name>
<gene>
    <name evidence="1" type="ORF">PFISCL1PPCAC_20717</name>
</gene>
<sequence length="183" mass="20855">RIRAKGRVPPKAKRVTPKKDLLMDQASTSAAPVVDAEVVARTTRQPEPTLDRIPAALLTRILRYATLRDRLSVRATNRELECRVAETDLYCDGIFISQNYGVFRWSLKNDIKMKPETKHSSKFPRQDAITVNANMSKAAQFERIRGRLFARAHALHVTFNFDSLGKKIVKLIDSLLEDCTYKQ</sequence>
<protein>
    <recommendedName>
        <fullName evidence="3">F-box domain-containing protein</fullName>
    </recommendedName>
</protein>
<organism evidence="1 2">
    <name type="scientific">Pristionchus fissidentatus</name>
    <dbReference type="NCBI Taxonomy" id="1538716"/>
    <lineage>
        <taxon>Eukaryota</taxon>
        <taxon>Metazoa</taxon>
        <taxon>Ecdysozoa</taxon>
        <taxon>Nematoda</taxon>
        <taxon>Chromadorea</taxon>
        <taxon>Rhabditida</taxon>
        <taxon>Rhabditina</taxon>
        <taxon>Diplogasteromorpha</taxon>
        <taxon>Diplogasteroidea</taxon>
        <taxon>Neodiplogasteridae</taxon>
        <taxon>Pristionchus</taxon>
    </lineage>
</organism>
<dbReference type="AlphaFoldDB" id="A0AAV5WCI9"/>
<proteinExistence type="predicted"/>